<evidence type="ECO:0000313" key="1">
    <source>
        <dbReference type="EMBL" id="MFC5855118.1"/>
    </source>
</evidence>
<evidence type="ECO:0000313" key="2">
    <source>
        <dbReference type="Proteomes" id="UP001596180"/>
    </source>
</evidence>
<gene>
    <name evidence="1" type="ORF">ACFPZI_26045</name>
</gene>
<comment type="caution">
    <text evidence="1">The sequence shown here is derived from an EMBL/GenBank/DDBJ whole genome shotgun (WGS) entry which is preliminary data.</text>
</comment>
<name>A0ABW1E5A7_9ACTN</name>
<dbReference type="RefSeq" id="WP_381367541.1">
    <property type="nucleotide sequence ID" value="NZ_JBHSOA010000061.1"/>
</dbReference>
<organism evidence="1 2">
    <name type="scientific">Streptomyces chlorus</name>
    <dbReference type="NCBI Taxonomy" id="887452"/>
    <lineage>
        <taxon>Bacteria</taxon>
        <taxon>Bacillati</taxon>
        <taxon>Actinomycetota</taxon>
        <taxon>Actinomycetes</taxon>
        <taxon>Kitasatosporales</taxon>
        <taxon>Streptomycetaceae</taxon>
        <taxon>Streptomyces</taxon>
    </lineage>
</organism>
<protein>
    <submittedName>
        <fullName evidence="1">Uncharacterized protein</fullName>
    </submittedName>
</protein>
<keyword evidence="2" id="KW-1185">Reference proteome</keyword>
<dbReference type="Proteomes" id="UP001596180">
    <property type="component" value="Unassembled WGS sequence"/>
</dbReference>
<accession>A0ABW1E5A7</accession>
<proteinExistence type="predicted"/>
<reference evidence="2" key="1">
    <citation type="journal article" date="2019" name="Int. J. Syst. Evol. Microbiol.">
        <title>The Global Catalogue of Microorganisms (GCM) 10K type strain sequencing project: providing services to taxonomists for standard genome sequencing and annotation.</title>
        <authorList>
            <consortium name="The Broad Institute Genomics Platform"/>
            <consortium name="The Broad Institute Genome Sequencing Center for Infectious Disease"/>
            <person name="Wu L."/>
            <person name="Ma J."/>
        </authorList>
    </citation>
    <scope>NUCLEOTIDE SEQUENCE [LARGE SCALE GENOMIC DNA]</scope>
    <source>
        <strain evidence="2">JCM 10411</strain>
    </source>
</reference>
<dbReference type="EMBL" id="JBHSOA010000061">
    <property type="protein sequence ID" value="MFC5855118.1"/>
    <property type="molecule type" value="Genomic_DNA"/>
</dbReference>
<sequence>MTYGSPLYAQLPCSHWSLLKSDSAGIFHVAGPDAVSRHELGVLIAQRDGRDVARLRMGCRADTGLSGALDMRLDSSATQQRLHLRVR</sequence>